<reference evidence="2 3" key="2">
    <citation type="submission" date="2018-08" db="EMBL/GenBank/DDBJ databases">
        <authorList>
            <person name="Laetsch R D."/>
            <person name="Stevens L."/>
            <person name="Kumar S."/>
            <person name="Blaxter L. M."/>
        </authorList>
    </citation>
    <scope>NUCLEOTIDE SEQUENCE [LARGE SCALE GENOMIC DNA]</scope>
</reference>
<evidence type="ECO:0000313" key="4">
    <source>
        <dbReference type="WBParaSite" id="nOo.2.0.1.t11104-RA"/>
    </source>
</evidence>
<dbReference type="AlphaFoldDB" id="A0A182ESI5"/>
<dbReference type="OrthoDB" id="5874170at2759"/>
<feature type="compositionally biased region" description="Low complexity" evidence="1">
    <location>
        <begin position="228"/>
        <end position="241"/>
    </location>
</feature>
<keyword evidence="3" id="KW-1185">Reference proteome</keyword>
<organism evidence="4">
    <name type="scientific">Onchocerca ochengi</name>
    <name type="common">Filarial nematode worm</name>
    <dbReference type="NCBI Taxonomy" id="42157"/>
    <lineage>
        <taxon>Eukaryota</taxon>
        <taxon>Metazoa</taxon>
        <taxon>Ecdysozoa</taxon>
        <taxon>Nematoda</taxon>
        <taxon>Chromadorea</taxon>
        <taxon>Rhabditida</taxon>
        <taxon>Spirurina</taxon>
        <taxon>Spiruromorpha</taxon>
        <taxon>Filarioidea</taxon>
        <taxon>Onchocercidae</taxon>
        <taxon>Onchocerca</taxon>
    </lineage>
</organism>
<sequence length="404" mass="48058">DENNVRNREESKIEANFLRRNMHDNRNNAKLQSTELIDNDDNNIITSSLSNLFPSNNVETAITTTGAIKPKLKSSTATRLRVLITDEKDTSAEKYENFDLASKTEDGKPHRIFPRSDQSSVQVNPSIEQILENENIVELSAWQKNNSRSLHRTTIHPNVHFIVRDGEIDRSEVASSIKFKTAPRANFLPKKKDEFALEEHESAQDLINLAQKLQPKNLIFDGQHEKLQQQQQQQQKQQQRQQQHHHYQQQQKQQQQQQQYQQQPQQQYKQSILFNNPKVHAQPTLVAPAKKYYNWNNQYQSDRQFPLYQRKQQQQQQQQQQTPYYQLQQQSPQYHPQQLFQYYPQQQQQSSNYQFQQPVQQHLQQQQQQQLLFTRDPQDKAYLREVEEYDHLLEQKHVVTEILV</sequence>
<dbReference type="WBParaSite" id="nOo.2.0.1.t11104-RA">
    <property type="protein sequence ID" value="nOo.2.0.1.t11104-RA"/>
    <property type="gene ID" value="nOo.2.0.1.g11104"/>
</dbReference>
<proteinExistence type="predicted"/>
<dbReference type="Proteomes" id="UP000271087">
    <property type="component" value="Unassembled WGS sequence"/>
</dbReference>
<evidence type="ECO:0000313" key="2">
    <source>
        <dbReference type="EMBL" id="VDM94941.1"/>
    </source>
</evidence>
<dbReference type="STRING" id="42157.A0A182ESI5"/>
<accession>A0A182ESI5</accession>
<reference evidence="4" key="1">
    <citation type="submission" date="2016-06" db="UniProtKB">
        <authorList>
            <consortium name="WormBaseParasite"/>
        </authorList>
    </citation>
    <scope>IDENTIFICATION</scope>
</reference>
<feature type="region of interest" description="Disordered" evidence="1">
    <location>
        <begin position="224"/>
        <end position="262"/>
    </location>
</feature>
<name>A0A182ESI5_ONCOC</name>
<evidence type="ECO:0000313" key="3">
    <source>
        <dbReference type="Proteomes" id="UP000271087"/>
    </source>
</evidence>
<dbReference type="EMBL" id="UYRW01007261">
    <property type="protein sequence ID" value="VDM94941.1"/>
    <property type="molecule type" value="Genomic_DNA"/>
</dbReference>
<evidence type="ECO:0000256" key="1">
    <source>
        <dbReference type="SAM" id="MobiDB-lite"/>
    </source>
</evidence>
<gene>
    <name evidence="2" type="ORF">NOO_LOCUS11104</name>
</gene>
<protein>
    <submittedName>
        <fullName evidence="4">ZM domain-containing protein</fullName>
    </submittedName>
</protein>
<feature type="compositionally biased region" description="Low complexity" evidence="1">
    <location>
        <begin position="248"/>
        <end position="262"/>
    </location>
</feature>